<evidence type="ECO:0000313" key="5">
    <source>
        <dbReference type="Proteomes" id="UP001220610"/>
    </source>
</evidence>
<keyword evidence="1" id="KW-1133">Transmembrane helix</keyword>
<sequence>MDHQLLHIKALFEKHIRNAATRAELDELSVLLEQYSNEELEGILEPLAAATIPDPDFRQQDWETLIQSILQQEQLAPASPQRPVRLLRMTRYAAAVVLILLGTAAYFYFSREQDKAPLAAVQQDQEAAPGRNGAILTLADGKQLVLDSLQNGRIADQTGTRLTLDNGRITYDASKAQAVAYNTMTTPRGRQFRLTLPDGTGVWLNAASSITYPTVFTGKERLVQVSGEVYFEVARERAGLFKVLLDSATTVETLGSSFNIQAYRDEAAIKTTLISGSVRVLAHNNSLQLQPGQQAILPQAGPGTAISMADRPDIEQVLAWKNGLFNFNGYNLRAVMREIGRWYDLDIVYEAVPEPGEVMGEIERDLSLSQVMRLFEAMHIKYRIEHKKLIILK</sequence>
<organism evidence="4 5">
    <name type="scientific">Candidatus Pseudobacter hemicellulosilyticus</name>
    <dbReference type="NCBI Taxonomy" id="3121375"/>
    <lineage>
        <taxon>Bacteria</taxon>
        <taxon>Pseudomonadati</taxon>
        <taxon>Bacteroidota</taxon>
        <taxon>Chitinophagia</taxon>
        <taxon>Chitinophagales</taxon>
        <taxon>Chitinophagaceae</taxon>
        <taxon>Pseudobacter</taxon>
    </lineage>
</organism>
<dbReference type="Pfam" id="PF16344">
    <property type="entry name" value="FecR_C"/>
    <property type="match status" value="1"/>
</dbReference>
<dbReference type="AlphaFoldDB" id="A0AAJ5WP82"/>
<dbReference type="InterPro" id="IPR006860">
    <property type="entry name" value="FecR"/>
</dbReference>
<dbReference type="PANTHER" id="PTHR30273">
    <property type="entry name" value="PERIPLASMIC SIGNAL SENSOR AND SIGMA FACTOR ACTIVATOR FECR-RELATED"/>
    <property type="match status" value="1"/>
</dbReference>
<dbReference type="Pfam" id="PF04773">
    <property type="entry name" value="FecR"/>
    <property type="match status" value="1"/>
</dbReference>
<dbReference type="Gene3D" id="3.55.50.30">
    <property type="match status" value="1"/>
</dbReference>
<gene>
    <name evidence="4" type="ORF">P0Y53_24235</name>
</gene>
<feature type="domain" description="Protein FecR C-terminal" evidence="3">
    <location>
        <begin position="325"/>
        <end position="391"/>
    </location>
</feature>
<dbReference type="EMBL" id="CP119311">
    <property type="protein sequence ID" value="WEK35606.1"/>
    <property type="molecule type" value="Genomic_DNA"/>
</dbReference>
<dbReference type="InterPro" id="IPR032508">
    <property type="entry name" value="FecR_C"/>
</dbReference>
<reference evidence="4" key="1">
    <citation type="submission" date="2023-03" db="EMBL/GenBank/DDBJ databases">
        <title>Andean soil-derived lignocellulolytic bacterial consortium as a source of novel taxa and putative plastic-active enzymes.</title>
        <authorList>
            <person name="Diaz-Garcia L."/>
            <person name="Chuvochina M."/>
            <person name="Feuerriegel G."/>
            <person name="Bunk B."/>
            <person name="Sproer C."/>
            <person name="Streit W.R."/>
            <person name="Rodriguez L.M."/>
            <person name="Overmann J."/>
            <person name="Jimenez D.J."/>
        </authorList>
    </citation>
    <scope>NUCLEOTIDE SEQUENCE</scope>
    <source>
        <strain evidence="4">MAG 7</strain>
    </source>
</reference>
<dbReference type="Proteomes" id="UP001220610">
    <property type="component" value="Chromosome"/>
</dbReference>
<name>A0AAJ5WP82_9BACT</name>
<keyword evidence="1" id="KW-0472">Membrane</keyword>
<protein>
    <submittedName>
        <fullName evidence="4">DUF4974 domain-containing protein</fullName>
    </submittedName>
</protein>
<feature type="domain" description="FecR protein" evidence="2">
    <location>
        <begin position="183"/>
        <end position="279"/>
    </location>
</feature>
<evidence type="ECO:0000313" key="4">
    <source>
        <dbReference type="EMBL" id="WEK35606.1"/>
    </source>
</evidence>
<evidence type="ECO:0000259" key="3">
    <source>
        <dbReference type="Pfam" id="PF16344"/>
    </source>
</evidence>
<dbReference type="Gene3D" id="2.60.120.1440">
    <property type="match status" value="1"/>
</dbReference>
<dbReference type="GO" id="GO:0016989">
    <property type="term" value="F:sigma factor antagonist activity"/>
    <property type="evidence" value="ECO:0007669"/>
    <property type="project" value="TreeGrafter"/>
</dbReference>
<evidence type="ECO:0000259" key="2">
    <source>
        <dbReference type="Pfam" id="PF04773"/>
    </source>
</evidence>
<proteinExistence type="predicted"/>
<dbReference type="InterPro" id="IPR012373">
    <property type="entry name" value="Ferrdict_sens_TM"/>
</dbReference>
<accession>A0AAJ5WP82</accession>
<dbReference type="PANTHER" id="PTHR30273:SF2">
    <property type="entry name" value="PROTEIN FECR"/>
    <property type="match status" value="1"/>
</dbReference>
<feature type="transmembrane region" description="Helical" evidence="1">
    <location>
        <begin position="92"/>
        <end position="109"/>
    </location>
</feature>
<evidence type="ECO:0000256" key="1">
    <source>
        <dbReference type="SAM" id="Phobius"/>
    </source>
</evidence>
<keyword evidence="1" id="KW-0812">Transmembrane</keyword>